<protein>
    <submittedName>
        <fullName evidence="2">Sulfotransferase</fullName>
    </submittedName>
</protein>
<dbReference type="Gene3D" id="3.40.50.300">
    <property type="entry name" value="P-loop containing nucleotide triphosphate hydrolases"/>
    <property type="match status" value="1"/>
</dbReference>
<dbReference type="InterPro" id="IPR027417">
    <property type="entry name" value="P-loop_NTPase"/>
</dbReference>
<dbReference type="InterPro" id="IPR026634">
    <property type="entry name" value="TPST-like"/>
</dbReference>
<dbReference type="Pfam" id="PF13469">
    <property type="entry name" value="Sulfotransfer_3"/>
    <property type="match status" value="1"/>
</dbReference>
<sequence>MENVVDAIQSYLTSLYGGFKNRQLWHNINAYCLFIGHSRSGHSSVGALLDAHPNIRIVSEFGDLKYANLGFKRWQIYYLSLKKAKSYSNKDKTIGGYKYYVPNQWQGKFTELKIAGNKQGEETTRRIQESYRYLERLRLTLKIPIKFIHVVRNPYDNISTMCKKDPKLEGNLEKSVFYYFSLCETIADLKKTLNPPDLFELRHEDYIQYPKYYLKEICEFLGVETTQDYLEDCAKIIYKSPNKSRYSIDWTPELIDKVQNKINQYSFLSGYTYDN</sequence>
<dbReference type="PANTHER" id="PTHR12788">
    <property type="entry name" value="PROTEIN-TYROSINE SULFOTRANSFERASE 2"/>
    <property type="match status" value="1"/>
</dbReference>
<accession>A0A841V5T0</accession>
<comment type="caution">
    <text evidence="2">The sequence shown here is derived from an EMBL/GenBank/DDBJ whole genome shotgun (WGS) entry which is preliminary data.</text>
</comment>
<reference evidence="2 3" key="1">
    <citation type="submission" date="2020-07" db="EMBL/GenBank/DDBJ databases">
        <title>Genomes of two Microcystis aeruginosa (Cyanobacteria) strains from Florida (USA) with disparate toxicogenic potential.</title>
        <authorList>
            <person name="Lefler F.W."/>
            <person name="Barbosa M."/>
            <person name="Berthold D.E."/>
            <person name="Laughinghouse H.D. IV."/>
        </authorList>
    </citation>
    <scope>NUCLEOTIDE SEQUENCE [LARGE SCALE GENOMIC DNA]</scope>
    <source>
        <strain evidence="2 3">BLCCF158</strain>
    </source>
</reference>
<dbReference type="PANTHER" id="PTHR12788:SF8">
    <property type="entry name" value="PROTEIN-TYROSINE SULFOTRANSFERASE"/>
    <property type="match status" value="1"/>
</dbReference>
<evidence type="ECO:0000313" key="2">
    <source>
        <dbReference type="EMBL" id="MBC1196449.1"/>
    </source>
</evidence>
<organism evidence="2 3">
    <name type="scientific">Microcystis aeruginosa BLCC-F158</name>
    <dbReference type="NCBI Taxonomy" id="2755316"/>
    <lineage>
        <taxon>Bacteria</taxon>
        <taxon>Bacillati</taxon>
        <taxon>Cyanobacteriota</taxon>
        <taxon>Cyanophyceae</taxon>
        <taxon>Oscillatoriophycideae</taxon>
        <taxon>Chroococcales</taxon>
        <taxon>Microcystaceae</taxon>
        <taxon>Microcystis</taxon>
    </lineage>
</organism>
<dbReference type="AlphaFoldDB" id="A0A841V5T0"/>
<dbReference type="EMBL" id="JACEGC010000075">
    <property type="protein sequence ID" value="MBC1196449.1"/>
    <property type="molecule type" value="Genomic_DNA"/>
</dbReference>
<dbReference type="Proteomes" id="UP000525432">
    <property type="component" value="Unassembled WGS sequence"/>
</dbReference>
<evidence type="ECO:0000256" key="1">
    <source>
        <dbReference type="ARBA" id="ARBA00022679"/>
    </source>
</evidence>
<keyword evidence="1 2" id="KW-0808">Transferase</keyword>
<proteinExistence type="predicted"/>
<dbReference type="SUPFAM" id="SSF52540">
    <property type="entry name" value="P-loop containing nucleoside triphosphate hydrolases"/>
    <property type="match status" value="1"/>
</dbReference>
<evidence type="ECO:0000313" key="3">
    <source>
        <dbReference type="Proteomes" id="UP000525432"/>
    </source>
</evidence>
<dbReference type="GO" id="GO:0008476">
    <property type="term" value="F:protein-tyrosine sulfotransferase activity"/>
    <property type="evidence" value="ECO:0007669"/>
    <property type="project" value="InterPro"/>
</dbReference>
<name>A0A841V5T0_MICAE</name>
<gene>
    <name evidence="2" type="ORF">H0901_14615</name>
</gene>